<dbReference type="Proteomes" id="UP000679126">
    <property type="component" value="Unassembled WGS sequence"/>
</dbReference>
<dbReference type="PANTHER" id="PTHR33452:SF1">
    <property type="entry name" value="INNER MEMBRANE PROTEIN YPHA-RELATED"/>
    <property type="match status" value="1"/>
</dbReference>
<dbReference type="InterPro" id="IPR032808">
    <property type="entry name" value="DoxX"/>
</dbReference>
<comment type="subcellular location">
    <subcellularLocation>
        <location evidence="1">Cell membrane</location>
        <topology evidence="1">Multi-pass membrane protein</topology>
    </subcellularLocation>
</comment>
<comment type="caution">
    <text evidence="8">The sequence shown here is derived from an EMBL/GenBank/DDBJ whole genome shotgun (WGS) entry which is preliminary data.</text>
</comment>
<keyword evidence="6 7" id="KW-0472">Membrane</keyword>
<proteinExistence type="inferred from homology"/>
<dbReference type="InterPro" id="IPR051907">
    <property type="entry name" value="DoxX-like_oxidoreductase"/>
</dbReference>
<evidence type="ECO:0000256" key="2">
    <source>
        <dbReference type="ARBA" id="ARBA00006679"/>
    </source>
</evidence>
<evidence type="ECO:0000256" key="5">
    <source>
        <dbReference type="ARBA" id="ARBA00022989"/>
    </source>
</evidence>
<evidence type="ECO:0000313" key="8">
    <source>
        <dbReference type="EMBL" id="MBO9154197.1"/>
    </source>
</evidence>
<organism evidence="8 9">
    <name type="scientific">Chitinophaga chungangae</name>
    <dbReference type="NCBI Taxonomy" id="2821488"/>
    <lineage>
        <taxon>Bacteria</taxon>
        <taxon>Pseudomonadati</taxon>
        <taxon>Bacteroidota</taxon>
        <taxon>Chitinophagia</taxon>
        <taxon>Chitinophagales</taxon>
        <taxon>Chitinophagaceae</taxon>
        <taxon>Chitinophaga</taxon>
    </lineage>
</organism>
<reference evidence="9" key="1">
    <citation type="submission" date="2021-03" db="EMBL/GenBank/DDBJ databases">
        <title>Assistant Professor.</title>
        <authorList>
            <person name="Huq M.A."/>
        </authorList>
    </citation>
    <scope>NUCLEOTIDE SEQUENCE [LARGE SCALE GENOMIC DNA]</scope>
    <source>
        <strain evidence="9">MAH-28</strain>
    </source>
</reference>
<protein>
    <submittedName>
        <fullName evidence="8">DoxX family protein</fullName>
    </submittedName>
</protein>
<evidence type="ECO:0000256" key="6">
    <source>
        <dbReference type="ARBA" id="ARBA00023136"/>
    </source>
</evidence>
<keyword evidence="9" id="KW-1185">Reference proteome</keyword>
<dbReference type="EMBL" id="JAGHKP010000003">
    <property type="protein sequence ID" value="MBO9154197.1"/>
    <property type="molecule type" value="Genomic_DNA"/>
</dbReference>
<evidence type="ECO:0000256" key="1">
    <source>
        <dbReference type="ARBA" id="ARBA00004651"/>
    </source>
</evidence>
<gene>
    <name evidence="8" type="ORF">J7I43_18365</name>
</gene>
<feature type="transmembrane region" description="Helical" evidence="7">
    <location>
        <begin position="88"/>
        <end position="107"/>
    </location>
</feature>
<evidence type="ECO:0000256" key="3">
    <source>
        <dbReference type="ARBA" id="ARBA00022475"/>
    </source>
</evidence>
<dbReference type="Pfam" id="PF07681">
    <property type="entry name" value="DoxX"/>
    <property type="match status" value="1"/>
</dbReference>
<keyword evidence="4 7" id="KW-0812">Transmembrane</keyword>
<evidence type="ECO:0000256" key="7">
    <source>
        <dbReference type="SAM" id="Phobius"/>
    </source>
</evidence>
<sequence>MNLLQRIERWGDNHHPKWIDGLRILLGLLLMWKGIQFVDNIDVLKARIAEQPFLTALSFWLAHYIVFAHTVGGLFIALGLLTRVGVIANLPVLIGAVFFVGMGTNLFSVYPELSLSIAVLLMLLFFLVEGSGRISVDEYMRRHPEPDKYPAGMK</sequence>
<feature type="transmembrane region" description="Helical" evidence="7">
    <location>
        <begin position="21"/>
        <end position="38"/>
    </location>
</feature>
<accession>A0ABS3YHN0</accession>
<feature type="transmembrane region" description="Helical" evidence="7">
    <location>
        <begin position="58"/>
        <end position="81"/>
    </location>
</feature>
<keyword evidence="3" id="KW-1003">Cell membrane</keyword>
<dbReference type="RefSeq" id="WP_209147316.1">
    <property type="nucleotide sequence ID" value="NZ_JAGHKP010000003.1"/>
</dbReference>
<feature type="transmembrane region" description="Helical" evidence="7">
    <location>
        <begin position="113"/>
        <end position="132"/>
    </location>
</feature>
<comment type="similarity">
    <text evidence="2">Belongs to the DoxX family.</text>
</comment>
<keyword evidence="5 7" id="KW-1133">Transmembrane helix</keyword>
<name>A0ABS3YHN0_9BACT</name>
<dbReference type="PANTHER" id="PTHR33452">
    <property type="entry name" value="OXIDOREDUCTASE CATD-RELATED"/>
    <property type="match status" value="1"/>
</dbReference>
<evidence type="ECO:0000313" key="9">
    <source>
        <dbReference type="Proteomes" id="UP000679126"/>
    </source>
</evidence>
<evidence type="ECO:0000256" key="4">
    <source>
        <dbReference type="ARBA" id="ARBA00022692"/>
    </source>
</evidence>